<dbReference type="GO" id="GO:0005886">
    <property type="term" value="C:plasma membrane"/>
    <property type="evidence" value="ECO:0007669"/>
    <property type="project" value="UniProtKB-SubCell"/>
</dbReference>
<evidence type="ECO:0000256" key="6">
    <source>
        <dbReference type="ARBA" id="ARBA00023136"/>
    </source>
</evidence>
<dbReference type="GO" id="GO:0022857">
    <property type="term" value="F:transmembrane transporter activity"/>
    <property type="evidence" value="ECO:0007669"/>
    <property type="project" value="InterPro"/>
</dbReference>
<keyword evidence="6 8" id="KW-0472">Membrane</keyword>
<evidence type="ECO:0000256" key="4">
    <source>
        <dbReference type="ARBA" id="ARBA00022692"/>
    </source>
</evidence>
<dbReference type="EMBL" id="AP017470">
    <property type="protein sequence ID" value="BBB32787.1"/>
    <property type="molecule type" value="Genomic_DNA"/>
</dbReference>
<protein>
    <recommendedName>
        <fullName evidence="11">Biopolymer transport protein ExbD/TolR</fullName>
    </recommendedName>
</protein>
<keyword evidence="7" id="KW-0653">Protein transport</keyword>
<evidence type="ECO:0000256" key="7">
    <source>
        <dbReference type="RuleBase" id="RU003879"/>
    </source>
</evidence>
<organism evidence="9 10">
    <name type="scientific">Thermotomaculum hydrothermale</name>
    <dbReference type="NCBI Taxonomy" id="981385"/>
    <lineage>
        <taxon>Bacteria</taxon>
        <taxon>Pseudomonadati</taxon>
        <taxon>Acidobacteriota</taxon>
        <taxon>Holophagae</taxon>
        <taxon>Thermotomaculales</taxon>
        <taxon>Thermotomaculaceae</taxon>
        <taxon>Thermotomaculum</taxon>
    </lineage>
</organism>
<feature type="transmembrane region" description="Helical" evidence="8">
    <location>
        <begin position="20"/>
        <end position="40"/>
    </location>
</feature>
<dbReference type="AlphaFoldDB" id="A0A7R6PUA0"/>
<evidence type="ECO:0000256" key="3">
    <source>
        <dbReference type="ARBA" id="ARBA00022475"/>
    </source>
</evidence>
<accession>A0A7R6PUA0</accession>
<dbReference type="GO" id="GO:0015031">
    <property type="term" value="P:protein transport"/>
    <property type="evidence" value="ECO:0007669"/>
    <property type="project" value="UniProtKB-KW"/>
</dbReference>
<proteinExistence type="inferred from homology"/>
<reference evidence="9 10" key="1">
    <citation type="journal article" date="2012" name="Extremophiles">
        <title>Thermotomaculum hydrothermale gen. nov., sp. nov., a novel heterotrophic thermophile within the phylum Acidobacteria from a deep-sea hydrothermal vent chimney in the Southern Okinawa Trough.</title>
        <authorList>
            <person name="Izumi H."/>
            <person name="Nunoura T."/>
            <person name="Miyazaki M."/>
            <person name="Mino S."/>
            <person name="Toki T."/>
            <person name="Takai K."/>
            <person name="Sako Y."/>
            <person name="Sawabe T."/>
            <person name="Nakagawa S."/>
        </authorList>
    </citation>
    <scope>NUCLEOTIDE SEQUENCE [LARGE SCALE GENOMIC DNA]</scope>
    <source>
        <strain evidence="9 10">AC55</strain>
    </source>
</reference>
<gene>
    <name evidence="9" type="ORF">TTHT_1269</name>
</gene>
<keyword evidence="3" id="KW-1003">Cell membrane</keyword>
<evidence type="ECO:0000256" key="2">
    <source>
        <dbReference type="ARBA" id="ARBA00005811"/>
    </source>
</evidence>
<dbReference type="KEGG" id="thyd:TTHT_1269"/>
<keyword evidence="4 7" id="KW-0812">Transmembrane</keyword>
<keyword evidence="10" id="KW-1185">Reference proteome</keyword>
<evidence type="ECO:0000256" key="1">
    <source>
        <dbReference type="ARBA" id="ARBA00004162"/>
    </source>
</evidence>
<dbReference type="InterPro" id="IPR003400">
    <property type="entry name" value="ExbD"/>
</dbReference>
<dbReference type="RefSeq" id="WP_201327091.1">
    <property type="nucleotide sequence ID" value="NZ_AP017470.1"/>
</dbReference>
<keyword evidence="5 8" id="KW-1133">Transmembrane helix</keyword>
<dbReference type="PANTHER" id="PTHR30558:SF3">
    <property type="entry name" value="BIOPOLYMER TRANSPORT PROTEIN EXBD-RELATED"/>
    <property type="match status" value="1"/>
</dbReference>
<keyword evidence="7" id="KW-0813">Transport</keyword>
<evidence type="ECO:0000313" key="9">
    <source>
        <dbReference type="EMBL" id="BBB32787.1"/>
    </source>
</evidence>
<sequence length="157" mass="17899">MKLQKEKEQPEIPTASMADIAFLLIVFFMLTTVISATKGIEHILPQQDKSDTTQVEKEESIYIKINADGTYSVDQKEPRSIRDMMFLKDYVYQKVSRNYKKPIIIHVNPEANYESMIAVLDTLKQVEEQVAKEGRLPADKGLTISIPTSAELEAWGY</sequence>
<evidence type="ECO:0000256" key="8">
    <source>
        <dbReference type="SAM" id="Phobius"/>
    </source>
</evidence>
<comment type="subcellular location">
    <subcellularLocation>
        <location evidence="1">Cell membrane</location>
        <topology evidence="1">Single-pass membrane protein</topology>
    </subcellularLocation>
    <subcellularLocation>
        <location evidence="7">Cell membrane</location>
        <topology evidence="7">Single-pass type II membrane protein</topology>
    </subcellularLocation>
</comment>
<evidence type="ECO:0000313" key="10">
    <source>
        <dbReference type="Proteomes" id="UP000595564"/>
    </source>
</evidence>
<evidence type="ECO:0000256" key="5">
    <source>
        <dbReference type="ARBA" id="ARBA00022989"/>
    </source>
</evidence>
<dbReference type="PANTHER" id="PTHR30558">
    <property type="entry name" value="EXBD MEMBRANE COMPONENT OF PMF-DRIVEN MACROMOLECULE IMPORT SYSTEM"/>
    <property type="match status" value="1"/>
</dbReference>
<dbReference type="Proteomes" id="UP000595564">
    <property type="component" value="Chromosome"/>
</dbReference>
<comment type="similarity">
    <text evidence="2 7">Belongs to the ExbD/TolR family.</text>
</comment>
<dbReference type="Pfam" id="PF02472">
    <property type="entry name" value="ExbD"/>
    <property type="match status" value="1"/>
</dbReference>
<evidence type="ECO:0008006" key="11">
    <source>
        <dbReference type="Google" id="ProtNLM"/>
    </source>
</evidence>
<name>A0A7R6PUA0_9BACT</name>